<dbReference type="Gene3D" id="1.10.20.10">
    <property type="entry name" value="Histone, subunit A"/>
    <property type="match status" value="1"/>
</dbReference>
<accession>A0A8J4Y839</accession>
<comment type="caution">
    <text evidence="2">The sequence shown here is derived from an EMBL/GenBank/DDBJ whole genome shotgun (WGS) entry which is preliminary data.</text>
</comment>
<reference evidence="2" key="1">
    <citation type="submission" date="2020-07" db="EMBL/GenBank/DDBJ databases">
        <title>The High-quality genome of the commercially important snow crab, Chionoecetes opilio.</title>
        <authorList>
            <person name="Jeong J.-H."/>
            <person name="Ryu S."/>
        </authorList>
    </citation>
    <scope>NUCLEOTIDE SEQUENCE</scope>
    <source>
        <strain evidence="2">MADBK_172401_WGS</strain>
        <tissue evidence="2">Digestive gland</tissue>
    </source>
</reference>
<feature type="compositionally biased region" description="Basic residues" evidence="1">
    <location>
        <begin position="1"/>
        <end position="12"/>
    </location>
</feature>
<dbReference type="AlphaFoldDB" id="A0A8J4Y839"/>
<dbReference type="GO" id="GO:0046982">
    <property type="term" value="F:protein heterodimerization activity"/>
    <property type="evidence" value="ECO:0007669"/>
    <property type="project" value="InterPro"/>
</dbReference>
<dbReference type="OrthoDB" id="7430073at2759"/>
<proteinExistence type="predicted"/>
<dbReference type="EMBL" id="JACEEZ010009553">
    <property type="protein sequence ID" value="KAG0722427.1"/>
    <property type="molecule type" value="Genomic_DNA"/>
</dbReference>
<keyword evidence="3" id="KW-1185">Reference proteome</keyword>
<evidence type="ECO:0000313" key="2">
    <source>
        <dbReference type="EMBL" id="KAG0722427.1"/>
    </source>
</evidence>
<dbReference type="Proteomes" id="UP000770661">
    <property type="component" value="Unassembled WGS sequence"/>
</dbReference>
<evidence type="ECO:0000313" key="3">
    <source>
        <dbReference type="Proteomes" id="UP000770661"/>
    </source>
</evidence>
<feature type="region of interest" description="Disordered" evidence="1">
    <location>
        <begin position="1"/>
        <end position="37"/>
    </location>
</feature>
<evidence type="ECO:0000256" key="1">
    <source>
        <dbReference type="SAM" id="MobiDB-lite"/>
    </source>
</evidence>
<organism evidence="2 3">
    <name type="scientific">Chionoecetes opilio</name>
    <name type="common">Atlantic snow crab</name>
    <name type="synonym">Cancer opilio</name>
    <dbReference type="NCBI Taxonomy" id="41210"/>
    <lineage>
        <taxon>Eukaryota</taxon>
        <taxon>Metazoa</taxon>
        <taxon>Ecdysozoa</taxon>
        <taxon>Arthropoda</taxon>
        <taxon>Crustacea</taxon>
        <taxon>Multicrustacea</taxon>
        <taxon>Malacostraca</taxon>
        <taxon>Eumalacostraca</taxon>
        <taxon>Eucarida</taxon>
        <taxon>Decapoda</taxon>
        <taxon>Pleocyemata</taxon>
        <taxon>Brachyura</taxon>
        <taxon>Eubrachyura</taxon>
        <taxon>Majoidea</taxon>
        <taxon>Majidae</taxon>
        <taxon>Chionoecetes</taxon>
    </lineage>
</organism>
<dbReference type="InterPro" id="IPR009072">
    <property type="entry name" value="Histone-fold"/>
</dbReference>
<feature type="compositionally biased region" description="Basic and acidic residues" evidence="1">
    <location>
        <begin position="20"/>
        <end position="32"/>
    </location>
</feature>
<name>A0A8J4Y839_CHIOP</name>
<sequence length="109" mass="12235">MCLHKASGKAAKKAGNGPEGHAKGDKEEESAGGRRATRSTIYKVLKQVHPDTAVIFQGHWSHHELFRQRHLERIAPRLLAWIITTRDPYHQPGIQMPSDSYCPVIESTL</sequence>
<gene>
    <name evidence="2" type="ORF">GWK47_044507</name>
</gene>
<protein>
    <submittedName>
        <fullName evidence="2">Uncharacterized protein</fullName>
    </submittedName>
</protein>